<dbReference type="Proteomes" id="UP000059680">
    <property type="component" value="Chromosome 3"/>
</dbReference>
<reference evidence="2 3" key="3">
    <citation type="journal article" date="2013" name="Rice">
        <title>Improvement of the Oryza sativa Nipponbare reference genome using next generation sequence and optical map data.</title>
        <authorList>
            <person name="Kawahara Y."/>
            <person name="de la Bastide M."/>
            <person name="Hamilton J.P."/>
            <person name="Kanamori H."/>
            <person name="McCombie W.R."/>
            <person name="Ouyang S."/>
            <person name="Schwartz D.C."/>
            <person name="Tanaka T."/>
            <person name="Wu J."/>
            <person name="Zhou S."/>
            <person name="Childs K.L."/>
            <person name="Davidson R.M."/>
            <person name="Lin H."/>
            <person name="Quesada-Ocampo L."/>
            <person name="Vaillancourt B."/>
            <person name="Sakai H."/>
            <person name="Lee S.S."/>
            <person name="Kim J."/>
            <person name="Numa H."/>
            <person name="Itoh T."/>
            <person name="Buell C.R."/>
            <person name="Matsumoto T."/>
        </authorList>
    </citation>
    <scope>NUCLEOTIDE SEQUENCE [LARGE SCALE GENOMIC DNA]</scope>
    <source>
        <strain evidence="3">cv. Nipponbare</strain>
    </source>
</reference>
<evidence type="ECO:0000313" key="2">
    <source>
        <dbReference type="EMBL" id="BAS87446.1"/>
    </source>
</evidence>
<dbReference type="Gramene" id="Os03t0856200-01">
    <property type="protein sequence ID" value="Os03t0856200-01"/>
    <property type="gene ID" value="Os03g0856200"/>
</dbReference>
<dbReference type="ExpressionAtlas" id="A0A0P0W6D5">
    <property type="expression patterns" value="baseline and differential"/>
</dbReference>
<reference evidence="2 3" key="2">
    <citation type="journal article" date="2013" name="Plant Cell Physiol.">
        <title>Rice Annotation Project Database (RAP-DB): an integrative and interactive database for rice genomics.</title>
        <authorList>
            <person name="Sakai H."/>
            <person name="Lee S.S."/>
            <person name="Tanaka T."/>
            <person name="Numa H."/>
            <person name="Kim J."/>
            <person name="Kawahara Y."/>
            <person name="Wakimoto H."/>
            <person name="Yang C.C."/>
            <person name="Iwamoto M."/>
            <person name="Abe T."/>
            <person name="Yamada Y."/>
            <person name="Muto A."/>
            <person name="Inokuchi H."/>
            <person name="Ikemura T."/>
            <person name="Matsumoto T."/>
            <person name="Sasaki T."/>
            <person name="Itoh T."/>
        </authorList>
    </citation>
    <scope>NUCLEOTIDE SEQUENCE [LARGE SCALE GENOMIC DNA]</scope>
    <source>
        <strain evidence="3">cv. Nipponbare</strain>
    </source>
</reference>
<accession>A0A0P0W6D5</accession>
<sequence>MARNKEALVLLLDVGPSMHGVLQEVENICSTLVHKKLVYNRSDEIGVVLFGTKETSNELAKELGGYKHVVVARDIKVVDEETTNALQNLPRGTSPGD</sequence>
<dbReference type="KEGG" id="dosa:Os03g0856200"/>
<protein>
    <submittedName>
        <fullName evidence="2">Os03g0856200 protein</fullName>
    </submittedName>
</protein>
<dbReference type="SUPFAM" id="SSF53300">
    <property type="entry name" value="vWA-like"/>
    <property type="match status" value="1"/>
</dbReference>
<proteinExistence type="evidence at protein level"/>
<gene>
    <name evidence="2" type="ordered locus">Os03g0856200</name>
    <name evidence="2" type="ORF">OSNPB_030856200</name>
</gene>
<dbReference type="InterPro" id="IPR005161">
    <property type="entry name" value="Ku_N"/>
</dbReference>
<dbReference type="InterPro" id="IPR036465">
    <property type="entry name" value="vWFA_dom_sf"/>
</dbReference>
<keyword evidence="3" id="KW-1185">Reference proteome</keyword>
<dbReference type="PANTHER" id="PTHR12604:SF4">
    <property type="entry name" value="X-RAY REPAIR CROSS-COMPLEMENTING PROTEIN 5"/>
    <property type="match status" value="1"/>
</dbReference>
<name>A0A0P0W6D5_ORYSJ</name>
<evidence type="ECO:0007829" key="4">
    <source>
        <dbReference type="PeptideAtlas" id="A0A0P0W6D5"/>
    </source>
</evidence>
<reference evidence="3" key="1">
    <citation type="journal article" date="2005" name="Nature">
        <title>The map-based sequence of the rice genome.</title>
        <authorList>
            <consortium name="International rice genome sequencing project (IRGSP)"/>
            <person name="Matsumoto T."/>
            <person name="Wu J."/>
            <person name="Kanamori H."/>
            <person name="Katayose Y."/>
            <person name="Fujisawa M."/>
            <person name="Namiki N."/>
            <person name="Mizuno H."/>
            <person name="Yamamoto K."/>
            <person name="Antonio B.A."/>
            <person name="Baba T."/>
            <person name="Sakata K."/>
            <person name="Nagamura Y."/>
            <person name="Aoki H."/>
            <person name="Arikawa K."/>
            <person name="Arita K."/>
            <person name="Bito T."/>
            <person name="Chiden Y."/>
            <person name="Fujitsuka N."/>
            <person name="Fukunaka R."/>
            <person name="Hamada M."/>
            <person name="Harada C."/>
            <person name="Hayashi A."/>
            <person name="Hijishita S."/>
            <person name="Honda M."/>
            <person name="Hosokawa S."/>
            <person name="Ichikawa Y."/>
            <person name="Idonuma A."/>
            <person name="Iijima M."/>
            <person name="Ikeda M."/>
            <person name="Ikeno M."/>
            <person name="Ito K."/>
            <person name="Ito S."/>
            <person name="Ito T."/>
            <person name="Ito Y."/>
            <person name="Ito Y."/>
            <person name="Iwabuchi A."/>
            <person name="Kamiya K."/>
            <person name="Karasawa W."/>
            <person name="Kurita K."/>
            <person name="Katagiri S."/>
            <person name="Kikuta A."/>
            <person name="Kobayashi H."/>
            <person name="Kobayashi N."/>
            <person name="Machita K."/>
            <person name="Maehara T."/>
            <person name="Masukawa M."/>
            <person name="Mizubayashi T."/>
            <person name="Mukai Y."/>
            <person name="Nagasaki H."/>
            <person name="Nagata Y."/>
            <person name="Naito S."/>
            <person name="Nakashima M."/>
            <person name="Nakama Y."/>
            <person name="Nakamichi Y."/>
            <person name="Nakamura M."/>
            <person name="Meguro A."/>
            <person name="Negishi M."/>
            <person name="Ohta I."/>
            <person name="Ohta T."/>
            <person name="Okamoto M."/>
            <person name="Ono N."/>
            <person name="Saji S."/>
            <person name="Sakaguchi M."/>
            <person name="Sakai K."/>
            <person name="Shibata M."/>
            <person name="Shimokawa T."/>
            <person name="Song J."/>
            <person name="Takazaki Y."/>
            <person name="Terasawa K."/>
            <person name="Tsugane M."/>
            <person name="Tsuji K."/>
            <person name="Ueda S."/>
            <person name="Waki K."/>
            <person name="Yamagata H."/>
            <person name="Yamamoto M."/>
            <person name="Yamamoto S."/>
            <person name="Yamane H."/>
            <person name="Yoshiki S."/>
            <person name="Yoshihara R."/>
            <person name="Yukawa K."/>
            <person name="Zhong H."/>
            <person name="Yano M."/>
            <person name="Yuan Q."/>
            <person name="Ouyang S."/>
            <person name="Liu J."/>
            <person name="Jones K.M."/>
            <person name="Gansberger K."/>
            <person name="Moffat K."/>
            <person name="Hill J."/>
            <person name="Bera J."/>
            <person name="Fadrosh D."/>
            <person name="Jin S."/>
            <person name="Johri S."/>
            <person name="Kim M."/>
            <person name="Overton L."/>
            <person name="Reardon M."/>
            <person name="Tsitrin T."/>
            <person name="Vuong H."/>
            <person name="Weaver B."/>
            <person name="Ciecko A."/>
            <person name="Tallon L."/>
            <person name="Jackson J."/>
            <person name="Pai G."/>
            <person name="Aken S.V."/>
            <person name="Utterback T."/>
            <person name="Reidmuller S."/>
            <person name="Feldblyum T."/>
            <person name="Hsiao J."/>
            <person name="Zismann V."/>
            <person name="Iobst S."/>
            <person name="de Vazeille A.R."/>
            <person name="Buell C.R."/>
            <person name="Ying K."/>
            <person name="Li Y."/>
            <person name="Lu T."/>
            <person name="Huang Y."/>
            <person name="Zhao Q."/>
            <person name="Feng Q."/>
            <person name="Zhang L."/>
            <person name="Zhu J."/>
            <person name="Weng Q."/>
            <person name="Mu J."/>
            <person name="Lu Y."/>
            <person name="Fan D."/>
            <person name="Liu Y."/>
            <person name="Guan J."/>
            <person name="Zhang Y."/>
            <person name="Yu S."/>
            <person name="Liu X."/>
            <person name="Zhang Y."/>
            <person name="Hong G."/>
            <person name="Han B."/>
            <person name="Choisne N."/>
            <person name="Demange N."/>
            <person name="Orjeda G."/>
            <person name="Samain S."/>
            <person name="Cattolico L."/>
            <person name="Pelletier E."/>
            <person name="Couloux A."/>
            <person name="Segurens B."/>
            <person name="Wincker P."/>
            <person name="D'Hont A."/>
            <person name="Scarpelli C."/>
            <person name="Weissenbach J."/>
            <person name="Salanoubat M."/>
            <person name="Quetier F."/>
            <person name="Yu Y."/>
            <person name="Kim H.R."/>
            <person name="Rambo T."/>
            <person name="Currie J."/>
            <person name="Collura K."/>
            <person name="Luo M."/>
            <person name="Yang T."/>
            <person name="Ammiraju J.S.S."/>
            <person name="Engler F."/>
            <person name="Soderlund C."/>
            <person name="Wing R.A."/>
            <person name="Palmer L.E."/>
            <person name="de la Bastide M."/>
            <person name="Spiegel L."/>
            <person name="Nascimento L."/>
            <person name="Zutavern T."/>
            <person name="O'Shaughnessy A."/>
            <person name="Dike S."/>
            <person name="Dedhia N."/>
            <person name="Preston R."/>
            <person name="Balija V."/>
            <person name="McCombie W.R."/>
            <person name="Chow T."/>
            <person name="Chen H."/>
            <person name="Chung M."/>
            <person name="Chen C."/>
            <person name="Shaw J."/>
            <person name="Wu H."/>
            <person name="Hsiao K."/>
            <person name="Chao Y."/>
            <person name="Chu M."/>
            <person name="Cheng C."/>
            <person name="Hour A."/>
            <person name="Lee P."/>
            <person name="Lin S."/>
            <person name="Lin Y."/>
            <person name="Liou J."/>
            <person name="Liu S."/>
            <person name="Hsing Y."/>
            <person name="Raghuvanshi S."/>
            <person name="Mohanty A."/>
            <person name="Bharti A.K."/>
            <person name="Gaur A."/>
            <person name="Gupta V."/>
            <person name="Kumar D."/>
            <person name="Ravi V."/>
            <person name="Vij S."/>
            <person name="Kapur A."/>
            <person name="Khurana P."/>
            <person name="Khurana P."/>
            <person name="Khurana J.P."/>
            <person name="Tyagi A.K."/>
            <person name="Gaikwad K."/>
            <person name="Singh A."/>
            <person name="Dalal V."/>
            <person name="Srivastava S."/>
            <person name="Dixit A."/>
            <person name="Pal A.K."/>
            <person name="Ghazi I.A."/>
            <person name="Yadav M."/>
            <person name="Pandit A."/>
            <person name="Bhargava A."/>
            <person name="Sureshbabu K."/>
            <person name="Batra K."/>
            <person name="Sharma T.R."/>
            <person name="Mohapatra T."/>
            <person name="Singh N.K."/>
            <person name="Messing J."/>
            <person name="Nelson A.B."/>
            <person name="Fuks G."/>
            <person name="Kavchok S."/>
            <person name="Keizer G."/>
            <person name="Linton E."/>
            <person name="Llaca V."/>
            <person name="Song R."/>
            <person name="Tanyolac B."/>
            <person name="Young S."/>
            <person name="Ho-Il K."/>
            <person name="Hahn J.H."/>
            <person name="Sangsakoo G."/>
            <person name="Vanavichit A."/>
            <person name="de Mattos Luiz.A.T."/>
            <person name="Zimmer P.D."/>
            <person name="Malone G."/>
            <person name="Dellagostin O."/>
            <person name="de Oliveira A.C."/>
            <person name="Bevan M."/>
            <person name="Bancroft I."/>
            <person name="Minx P."/>
            <person name="Cordum H."/>
            <person name="Wilson R."/>
            <person name="Cheng Z."/>
            <person name="Jin W."/>
            <person name="Jiang J."/>
            <person name="Leong S.A."/>
            <person name="Iwama H."/>
            <person name="Gojobori T."/>
            <person name="Itoh T."/>
            <person name="Niimura Y."/>
            <person name="Fujii Y."/>
            <person name="Habara T."/>
            <person name="Sakai H."/>
            <person name="Sato Y."/>
            <person name="Wilson G."/>
            <person name="Kumar K."/>
            <person name="McCouch S."/>
            <person name="Juretic N."/>
            <person name="Hoen D."/>
            <person name="Wright S."/>
            <person name="Bruskiewich R."/>
            <person name="Bureau T."/>
            <person name="Miyao A."/>
            <person name="Hirochika H."/>
            <person name="Nishikawa T."/>
            <person name="Kadowaki K."/>
            <person name="Sugiura M."/>
            <person name="Burr B."/>
            <person name="Sasaki T."/>
        </authorList>
    </citation>
    <scope>NUCLEOTIDE SEQUENCE [LARGE SCALE GENOMIC DNA]</scope>
    <source>
        <strain evidence="3">cv. Nipponbare</strain>
    </source>
</reference>
<dbReference type="Gene3D" id="3.40.50.410">
    <property type="entry name" value="von Willebrand factor, type A domain"/>
    <property type="match status" value="1"/>
</dbReference>
<keyword evidence="4 5" id="KW-1267">Proteomics identification</keyword>
<dbReference type="PANTHER" id="PTHR12604">
    <property type="entry name" value="KU AUTOANTIGEN DNA HELICASE"/>
    <property type="match status" value="1"/>
</dbReference>
<feature type="domain" description="Ku70/Ku80 N-terminal alpha/beta" evidence="1">
    <location>
        <begin position="7"/>
        <end position="87"/>
    </location>
</feature>
<dbReference type="AlphaFoldDB" id="A0A0P0W6D5"/>
<dbReference type="EMBL" id="AP014959">
    <property type="protein sequence ID" value="BAS87446.1"/>
    <property type="molecule type" value="Genomic_DNA"/>
</dbReference>
<dbReference type="Pfam" id="PF03731">
    <property type="entry name" value="Ku_N"/>
    <property type="match status" value="1"/>
</dbReference>
<evidence type="ECO:0007829" key="5">
    <source>
        <dbReference type="ProteomicsDB" id="A0A0P0W6D5"/>
    </source>
</evidence>
<organism evidence="2 3">
    <name type="scientific">Oryza sativa subsp. japonica</name>
    <name type="common">Rice</name>
    <dbReference type="NCBI Taxonomy" id="39947"/>
    <lineage>
        <taxon>Eukaryota</taxon>
        <taxon>Viridiplantae</taxon>
        <taxon>Streptophyta</taxon>
        <taxon>Embryophyta</taxon>
        <taxon>Tracheophyta</taxon>
        <taxon>Spermatophyta</taxon>
        <taxon>Magnoliopsida</taxon>
        <taxon>Liliopsida</taxon>
        <taxon>Poales</taxon>
        <taxon>Poaceae</taxon>
        <taxon>BOP clade</taxon>
        <taxon>Oryzoideae</taxon>
        <taxon>Oryzeae</taxon>
        <taxon>Oryzinae</taxon>
        <taxon>Oryza</taxon>
        <taxon>Oryza sativa</taxon>
    </lineage>
</organism>
<evidence type="ECO:0000259" key="1">
    <source>
        <dbReference type="Pfam" id="PF03731"/>
    </source>
</evidence>
<evidence type="ECO:0000313" key="3">
    <source>
        <dbReference type="Proteomes" id="UP000059680"/>
    </source>
</evidence>